<evidence type="ECO:0000313" key="4">
    <source>
        <dbReference type="Proteomes" id="UP000011715"/>
    </source>
</evidence>
<reference evidence="2" key="2">
    <citation type="submission" date="2010-05" db="EMBL/GenBank/DDBJ databases">
        <title>The Genome Sequence of Magnaporthe poae strain ATCC 64411.</title>
        <authorList>
            <consortium name="The Broad Institute Genome Sequencing Platform"/>
            <consortium name="Broad Institute Genome Sequencing Center for Infectious Disease"/>
            <person name="Ma L.-J."/>
            <person name="Dead R."/>
            <person name="Young S."/>
            <person name="Zeng Q."/>
            <person name="Koehrsen M."/>
            <person name="Alvarado L."/>
            <person name="Berlin A."/>
            <person name="Chapman S.B."/>
            <person name="Chen Z."/>
            <person name="Freedman E."/>
            <person name="Gellesch M."/>
            <person name="Goldberg J."/>
            <person name="Griggs A."/>
            <person name="Gujja S."/>
            <person name="Heilman E.R."/>
            <person name="Heiman D."/>
            <person name="Hepburn T."/>
            <person name="Howarth C."/>
            <person name="Jen D."/>
            <person name="Larson L."/>
            <person name="Mehta T."/>
            <person name="Neiman D."/>
            <person name="Pearson M."/>
            <person name="Roberts A."/>
            <person name="Saif S."/>
            <person name="Shea T."/>
            <person name="Shenoy N."/>
            <person name="Sisk P."/>
            <person name="Stolte C."/>
            <person name="Sykes S."/>
            <person name="Walk T."/>
            <person name="White J."/>
            <person name="Yandava C."/>
            <person name="Haas B."/>
            <person name="Nusbaum C."/>
            <person name="Birren B."/>
        </authorList>
    </citation>
    <scope>NUCLEOTIDE SEQUENCE</scope>
    <source>
        <strain evidence="2">ATCC 64411</strain>
    </source>
</reference>
<feature type="region of interest" description="Disordered" evidence="1">
    <location>
        <begin position="1"/>
        <end position="41"/>
    </location>
</feature>
<reference evidence="2" key="3">
    <citation type="submission" date="2011-03" db="EMBL/GenBank/DDBJ databases">
        <title>Annotation of Magnaporthe poae ATCC 64411.</title>
        <authorList>
            <person name="Ma L.-J."/>
            <person name="Dead R."/>
            <person name="Young S.K."/>
            <person name="Zeng Q."/>
            <person name="Gargeya S."/>
            <person name="Fitzgerald M."/>
            <person name="Haas B."/>
            <person name="Abouelleil A."/>
            <person name="Alvarado L."/>
            <person name="Arachchi H.M."/>
            <person name="Berlin A."/>
            <person name="Brown A."/>
            <person name="Chapman S.B."/>
            <person name="Chen Z."/>
            <person name="Dunbar C."/>
            <person name="Freedman E."/>
            <person name="Gearin G."/>
            <person name="Gellesch M."/>
            <person name="Goldberg J."/>
            <person name="Griggs A."/>
            <person name="Gujja S."/>
            <person name="Heiman D."/>
            <person name="Howarth C."/>
            <person name="Larson L."/>
            <person name="Lui A."/>
            <person name="MacDonald P.J.P."/>
            <person name="Mehta T."/>
            <person name="Montmayeur A."/>
            <person name="Murphy C."/>
            <person name="Neiman D."/>
            <person name="Pearson M."/>
            <person name="Priest M."/>
            <person name="Roberts A."/>
            <person name="Saif S."/>
            <person name="Shea T."/>
            <person name="Shenoy N."/>
            <person name="Sisk P."/>
            <person name="Stolte C."/>
            <person name="Sykes S."/>
            <person name="Yandava C."/>
            <person name="Wortman J."/>
            <person name="Nusbaum C."/>
            <person name="Birren B."/>
        </authorList>
    </citation>
    <scope>NUCLEOTIDE SEQUENCE</scope>
    <source>
        <strain evidence="2">ATCC 64411</strain>
    </source>
</reference>
<organism evidence="3 4">
    <name type="scientific">Magnaporthiopsis poae (strain ATCC 64411 / 73-15)</name>
    <name type="common">Kentucky bluegrass fungus</name>
    <name type="synonym">Magnaporthe poae</name>
    <dbReference type="NCBI Taxonomy" id="644358"/>
    <lineage>
        <taxon>Eukaryota</taxon>
        <taxon>Fungi</taxon>
        <taxon>Dikarya</taxon>
        <taxon>Ascomycota</taxon>
        <taxon>Pezizomycotina</taxon>
        <taxon>Sordariomycetes</taxon>
        <taxon>Sordariomycetidae</taxon>
        <taxon>Magnaporthales</taxon>
        <taxon>Magnaporthaceae</taxon>
        <taxon>Magnaporthiopsis</taxon>
    </lineage>
</organism>
<dbReference type="OMA" id="MTKQTPS"/>
<reference evidence="4" key="1">
    <citation type="submission" date="2010-05" db="EMBL/GenBank/DDBJ databases">
        <title>The genome sequence of Magnaporthe poae strain ATCC 64411.</title>
        <authorList>
            <person name="Ma L.-J."/>
            <person name="Dead R."/>
            <person name="Young S."/>
            <person name="Zeng Q."/>
            <person name="Koehrsen M."/>
            <person name="Alvarado L."/>
            <person name="Berlin A."/>
            <person name="Chapman S.B."/>
            <person name="Chen Z."/>
            <person name="Freedman E."/>
            <person name="Gellesch M."/>
            <person name="Goldberg J."/>
            <person name="Griggs A."/>
            <person name="Gujja S."/>
            <person name="Heilman E.R."/>
            <person name="Heiman D."/>
            <person name="Hepburn T."/>
            <person name="Howarth C."/>
            <person name="Jen D."/>
            <person name="Larson L."/>
            <person name="Mehta T."/>
            <person name="Neiman D."/>
            <person name="Pearson M."/>
            <person name="Roberts A."/>
            <person name="Saif S."/>
            <person name="Shea T."/>
            <person name="Shenoy N."/>
            <person name="Sisk P."/>
            <person name="Stolte C."/>
            <person name="Sykes S."/>
            <person name="Walk T."/>
            <person name="White J."/>
            <person name="Yandava C."/>
            <person name="Haas B."/>
            <person name="Nusbaum C."/>
            <person name="Birren B."/>
        </authorList>
    </citation>
    <scope>NUCLEOTIDE SEQUENCE [LARGE SCALE GENOMIC DNA]</scope>
    <source>
        <strain evidence="4">ATCC 64411 / 73-15</strain>
    </source>
</reference>
<proteinExistence type="predicted"/>
<feature type="compositionally biased region" description="Polar residues" evidence="1">
    <location>
        <begin position="1"/>
        <end position="17"/>
    </location>
</feature>
<evidence type="ECO:0008006" key="5">
    <source>
        <dbReference type="Google" id="ProtNLM"/>
    </source>
</evidence>
<sequence>MTKQTPSQSQLHGSTTRPCGRRRRASLSRQATAAKGRPRESLRAHCRRLKVPYSTVGRYYQALKSTGRLSFSERAIGRPRALTDADDATLVAYMVELERAGVRVSKQMVVARANELRSLRSPGAGPLSKGWYLD</sequence>
<evidence type="ECO:0000313" key="3">
    <source>
        <dbReference type="EnsemblFungi" id="MAPG_03423T0"/>
    </source>
</evidence>
<name>A0A0C4DTZ2_MAGP6</name>
<dbReference type="Proteomes" id="UP000011715">
    <property type="component" value="Unassembled WGS sequence"/>
</dbReference>
<evidence type="ECO:0000313" key="2">
    <source>
        <dbReference type="EMBL" id="KLU84379.1"/>
    </source>
</evidence>
<dbReference type="AlphaFoldDB" id="A0A0C4DTZ2"/>
<gene>
    <name evidence="2" type="ORF">MAPG_03423</name>
</gene>
<dbReference type="EMBL" id="GL876967">
    <property type="protein sequence ID" value="KLU84379.1"/>
    <property type="molecule type" value="Genomic_DNA"/>
</dbReference>
<reference evidence="3" key="5">
    <citation type="submission" date="2015-06" db="UniProtKB">
        <authorList>
            <consortium name="EnsemblFungi"/>
        </authorList>
    </citation>
    <scope>IDENTIFICATION</scope>
    <source>
        <strain evidence="3">ATCC 64411</strain>
    </source>
</reference>
<dbReference type="EnsemblFungi" id="MAPG_03423T0">
    <property type="protein sequence ID" value="MAPG_03423T0"/>
    <property type="gene ID" value="MAPG_03423"/>
</dbReference>
<dbReference type="VEuPathDB" id="FungiDB:MAPG_03423"/>
<protein>
    <recommendedName>
        <fullName evidence="5">HTH CENPB-type domain-containing protein</fullName>
    </recommendedName>
</protein>
<reference evidence="3" key="4">
    <citation type="journal article" date="2015" name="G3 (Bethesda)">
        <title>Genome sequences of three phytopathogenic species of the Magnaporthaceae family of fungi.</title>
        <authorList>
            <person name="Okagaki L.H."/>
            <person name="Nunes C.C."/>
            <person name="Sailsbery J."/>
            <person name="Clay B."/>
            <person name="Brown D."/>
            <person name="John T."/>
            <person name="Oh Y."/>
            <person name="Young N."/>
            <person name="Fitzgerald M."/>
            <person name="Haas B.J."/>
            <person name="Zeng Q."/>
            <person name="Young S."/>
            <person name="Adiconis X."/>
            <person name="Fan L."/>
            <person name="Levin J.Z."/>
            <person name="Mitchell T.K."/>
            <person name="Okubara P.A."/>
            <person name="Farman M.L."/>
            <person name="Kohn L.M."/>
            <person name="Birren B."/>
            <person name="Ma L.-J."/>
            <person name="Dean R.A."/>
        </authorList>
    </citation>
    <scope>NUCLEOTIDE SEQUENCE</scope>
    <source>
        <strain evidence="3">ATCC 64411 / 73-15</strain>
    </source>
</reference>
<dbReference type="EMBL" id="ADBL01000821">
    <property type="status" value="NOT_ANNOTATED_CDS"/>
    <property type="molecule type" value="Genomic_DNA"/>
</dbReference>
<accession>A0A0C4DTZ2</accession>
<keyword evidence="4" id="KW-1185">Reference proteome</keyword>
<evidence type="ECO:0000256" key="1">
    <source>
        <dbReference type="SAM" id="MobiDB-lite"/>
    </source>
</evidence>